<name>A0A8T3YPM5_9ARCH</name>
<accession>A0A8T3YPM5</accession>
<evidence type="ECO:0000256" key="1">
    <source>
        <dbReference type="SAM" id="MobiDB-lite"/>
    </source>
</evidence>
<comment type="caution">
    <text evidence="2">The sequence shown here is derived from an EMBL/GenBank/DDBJ whole genome shotgun (WGS) entry which is preliminary data.</text>
</comment>
<dbReference type="InterPro" id="IPR013783">
    <property type="entry name" value="Ig-like_fold"/>
</dbReference>
<feature type="region of interest" description="Disordered" evidence="1">
    <location>
        <begin position="342"/>
        <end position="362"/>
    </location>
</feature>
<dbReference type="Proteomes" id="UP000732298">
    <property type="component" value="Unassembled WGS sequence"/>
</dbReference>
<organism evidence="2 3">
    <name type="scientific">Candidatus Iainarchaeum sp</name>
    <dbReference type="NCBI Taxonomy" id="3101447"/>
    <lineage>
        <taxon>Archaea</taxon>
        <taxon>Candidatus Iainarchaeota</taxon>
        <taxon>Candidatus Iainarchaeia</taxon>
        <taxon>Candidatus Iainarchaeales</taxon>
        <taxon>Candidatus Iainarchaeaceae</taxon>
        <taxon>Candidatus Iainarchaeum</taxon>
    </lineage>
</organism>
<evidence type="ECO:0000313" key="3">
    <source>
        <dbReference type="Proteomes" id="UP000732298"/>
    </source>
</evidence>
<proteinExistence type="predicted"/>
<dbReference type="Gene3D" id="2.60.40.1120">
    <property type="entry name" value="Carboxypeptidase-like, regulatory domain"/>
    <property type="match status" value="1"/>
</dbReference>
<dbReference type="AlphaFoldDB" id="A0A8T3YPM5"/>
<dbReference type="PROSITE" id="PS51257">
    <property type="entry name" value="PROKAR_LIPOPROTEIN"/>
    <property type="match status" value="1"/>
</dbReference>
<gene>
    <name evidence="2" type="ORF">HY544_01255</name>
</gene>
<evidence type="ECO:0000313" key="2">
    <source>
        <dbReference type="EMBL" id="MBI4210119.1"/>
    </source>
</evidence>
<dbReference type="EMBL" id="JACQPB010000019">
    <property type="protein sequence ID" value="MBI4210119.1"/>
    <property type="molecule type" value="Genomic_DNA"/>
</dbReference>
<sequence>MRFAVLGILLSLALVLSGCGGLGQDPTARVDVSVYDSDGNPIQGAAVKAYSNYRLGTGANDKWLNIEGTITATDTTDTRGNGDVQIAPLLIYAITASKDGYETNGVEKQIITGNNSISITLRKSTDSQPDIKAFLGEITKMSVDSIAINKSDNRGYVVFAVPQEKSGNSFDTYTYYEDETITGLTYNNQLLGKTLYVKNIIATSPTPNYGVVLEVRDTQGVKTGTVIAYSGSNLGNVLLNTQITGKAIYNEGDTITGLTGAGMYDGEAMKMIFTGTWVATPTSNYQATLELRDSQGNIVAAITAGEGANLANPSYGDKYLKTNFQINVVGISHKTNKGYMEATRTEPTPEVGSDRGSVINKPPTITVTTGKVTYTSGETVSVTATATDPEGSLKLIDLYYTMDSGANWSHIGQCTSSPCNLSFKTTSKGTYIIAANAYGNETGKDHDGGAQKTTNITVG</sequence>
<protein>
    <submittedName>
        <fullName evidence="2">Uncharacterized protein</fullName>
    </submittedName>
</protein>
<reference evidence="2" key="1">
    <citation type="submission" date="2020-07" db="EMBL/GenBank/DDBJ databases">
        <title>Huge and variable diversity of episymbiotic CPR bacteria and DPANN archaea in groundwater ecosystems.</title>
        <authorList>
            <person name="He C.Y."/>
            <person name="Keren R."/>
            <person name="Whittaker M."/>
            <person name="Farag I.F."/>
            <person name="Doudna J."/>
            <person name="Cate J.H.D."/>
            <person name="Banfield J.F."/>
        </authorList>
    </citation>
    <scope>NUCLEOTIDE SEQUENCE</scope>
    <source>
        <strain evidence="2">NC_groundwater_1296_Ag_S-0.2um_52_80</strain>
    </source>
</reference>
<dbReference type="Gene3D" id="2.60.40.10">
    <property type="entry name" value="Immunoglobulins"/>
    <property type="match status" value="1"/>
</dbReference>